<feature type="non-terminal residue" evidence="1">
    <location>
        <position position="328"/>
    </location>
</feature>
<accession>A0A4P7NW15</accession>
<dbReference type="Proteomes" id="UP000294847">
    <property type="component" value="Chromosome 7"/>
</dbReference>
<reference evidence="1 2" key="1">
    <citation type="journal article" date="2019" name="Mol. Biol. Evol.">
        <title>Blast fungal genomes show frequent chromosomal changes, gene gains and losses, and effector gene turnover.</title>
        <authorList>
            <person name="Gomez Luciano L.B."/>
            <person name="Jason Tsai I."/>
            <person name="Chuma I."/>
            <person name="Tosa Y."/>
            <person name="Chen Y.H."/>
            <person name="Li J.Y."/>
            <person name="Li M.Y."/>
            <person name="Jade Lu M.Y."/>
            <person name="Nakayashiki H."/>
            <person name="Li W.H."/>
        </authorList>
    </citation>
    <scope>NUCLEOTIDE SEQUENCE [LARGE SCALE GENOMIC DNA]</scope>
    <source>
        <strain evidence="1">MZ5-1-6</strain>
    </source>
</reference>
<evidence type="ECO:0000313" key="1">
    <source>
        <dbReference type="EMBL" id="QBZ66672.1"/>
    </source>
</evidence>
<organism evidence="1 2">
    <name type="scientific">Pyricularia oryzae</name>
    <name type="common">Rice blast fungus</name>
    <name type="synonym">Magnaporthe oryzae</name>
    <dbReference type="NCBI Taxonomy" id="318829"/>
    <lineage>
        <taxon>Eukaryota</taxon>
        <taxon>Fungi</taxon>
        <taxon>Dikarya</taxon>
        <taxon>Ascomycota</taxon>
        <taxon>Pezizomycotina</taxon>
        <taxon>Sordariomycetes</taxon>
        <taxon>Sordariomycetidae</taxon>
        <taxon>Magnaporthales</taxon>
        <taxon>Pyriculariaceae</taxon>
        <taxon>Pyricularia</taxon>
    </lineage>
</organism>
<dbReference type="AlphaFoldDB" id="A0A4P7NW15"/>
<evidence type="ECO:0000313" key="2">
    <source>
        <dbReference type="Proteomes" id="UP000294847"/>
    </source>
</evidence>
<sequence>MRHCNPKPDTLLGVQARNHQHRFRVGYPQLHPLDTGLFWRRVAENPAFPSNPSNQIAPIAATPISTRPIRKRNTCRKPQPRAKISNELRRKIYFFHRKNKGLNQAKIGAHFKKDRRNFLTPDEMCVVNIEDKLIAWTQKYPSSSINQIRDQVGRLCQNTPDISVQLAKQLQSATSLKIFQQEHHFGVLCFQPSEPSILHCNRSPASPEEYLLGFPFAVPQKGNGINGNDCFSDFAFENASPFINTPTNTASLMSSPAPSDGAFVYIQQNSWPIKACNSQGGEDHTPAFYQSSNQLCGDKGLTSKFCQVPAAASSALELPPINSFSVPP</sequence>
<name>A0A4P7NW15_PYROR</name>
<gene>
    <name evidence="1" type="ORF">PoMZ_13655</name>
</gene>
<proteinExistence type="predicted"/>
<dbReference type="EMBL" id="CP034210">
    <property type="protein sequence ID" value="QBZ66672.1"/>
    <property type="molecule type" value="Genomic_DNA"/>
</dbReference>
<protein>
    <submittedName>
        <fullName evidence="1">Uncharacterized protein</fullName>
    </submittedName>
</protein>